<reference evidence="6 7" key="1">
    <citation type="submission" date="2016-03" db="EMBL/GenBank/DDBJ databases">
        <authorList>
            <consortium name="Pathogen Informatics"/>
        </authorList>
    </citation>
    <scope>NUCLEOTIDE SEQUENCE [LARGE SCALE GENOMIC DNA]</scope>
    <source>
        <strain evidence="6 7">NCTC13364</strain>
    </source>
</reference>
<name>A0A157Q8R0_9BORD</name>
<dbReference type="PANTHER" id="PTHR37419">
    <property type="entry name" value="SERINE/THREONINE-PROTEIN KINASE TOXIN HIPA"/>
    <property type="match status" value="1"/>
</dbReference>
<organism evidence="6 7">
    <name type="scientific">Bordetella ansorpii</name>
    <dbReference type="NCBI Taxonomy" id="288768"/>
    <lineage>
        <taxon>Bacteria</taxon>
        <taxon>Pseudomonadati</taxon>
        <taxon>Pseudomonadota</taxon>
        <taxon>Betaproteobacteria</taxon>
        <taxon>Burkholderiales</taxon>
        <taxon>Alcaligenaceae</taxon>
        <taxon>Bordetella</taxon>
    </lineage>
</organism>
<dbReference type="GO" id="GO:0005829">
    <property type="term" value="C:cytosol"/>
    <property type="evidence" value="ECO:0007669"/>
    <property type="project" value="TreeGrafter"/>
</dbReference>
<accession>A0A157Q8R0</accession>
<dbReference type="GO" id="GO:0003677">
    <property type="term" value="F:DNA binding"/>
    <property type="evidence" value="ECO:0007669"/>
    <property type="project" value="UniProtKB-KW"/>
</dbReference>
<keyword evidence="6" id="KW-0238">DNA-binding</keyword>
<comment type="similarity">
    <text evidence="1">Belongs to the HipA Ser/Thr kinase family.</text>
</comment>
<protein>
    <submittedName>
        <fullName evidence="6">Putative DNA-binding transcriptional regulator</fullName>
    </submittedName>
</protein>
<proteinExistence type="inferred from homology"/>
<dbReference type="OrthoDB" id="9805913at2"/>
<evidence type="ECO:0000313" key="6">
    <source>
        <dbReference type="EMBL" id="SAI41459.1"/>
    </source>
</evidence>
<keyword evidence="3" id="KW-0418">Kinase</keyword>
<dbReference type="Proteomes" id="UP000077037">
    <property type="component" value="Unassembled WGS sequence"/>
</dbReference>
<dbReference type="InterPro" id="IPR052028">
    <property type="entry name" value="HipA_Ser/Thr_kinase"/>
</dbReference>
<dbReference type="AlphaFoldDB" id="A0A157Q8R0"/>
<feature type="domain" description="HipA N-terminal subdomain 1" evidence="5">
    <location>
        <begin position="25"/>
        <end position="131"/>
    </location>
</feature>
<evidence type="ECO:0000256" key="3">
    <source>
        <dbReference type="ARBA" id="ARBA00022777"/>
    </source>
</evidence>
<evidence type="ECO:0000259" key="5">
    <source>
        <dbReference type="Pfam" id="PF13657"/>
    </source>
</evidence>
<evidence type="ECO:0000256" key="2">
    <source>
        <dbReference type="ARBA" id="ARBA00022679"/>
    </source>
</evidence>
<dbReference type="PANTHER" id="PTHR37419:SF8">
    <property type="entry name" value="TOXIN YJJJ"/>
    <property type="match status" value="1"/>
</dbReference>
<evidence type="ECO:0000259" key="4">
    <source>
        <dbReference type="Pfam" id="PF07804"/>
    </source>
</evidence>
<keyword evidence="2" id="KW-0808">Transferase</keyword>
<dbReference type="InterPro" id="IPR012893">
    <property type="entry name" value="HipA-like_C"/>
</dbReference>
<evidence type="ECO:0000313" key="7">
    <source>
        <dbReference type="Proteomes" id="UP000077037"/>
    </source>
</evidence>
<sequence length="426" mass="46604">MFDKAWLASPIHRVQVWAHYLAQPVLAGHLNHEVSARRTLFEWSDQAIAQDLRLSPLVLPTVEGVWSSAQQRSLPQDFEGLPGLLNDALPDGWGRYLMDKAIVRQEIDPRFISPAARLAFIADRAWGALSFKPVMESAAEGEISLDALGHEVEAAIDGALADVSRALLTAGSSPQGARPKIMVDLDASMRRARVTTGIAPAGYSSWLIKFAARDEPVDAPVLEQAYMECAREAGLDVMDSCLLDINGKPAFATRRFDRMGQCRTHCHTLGGMIHFSHREIGLDYVNIAEVMARLGVPESDYLQAYTRAVFNAAMSVRDDHAKNFAFILDGRQRWAISPAYDLTYMEGPGGYHTLTFAGGSSRDPVRADLLRLADSYRIEPAQASGIIDGMLSLAPRFGAIAKQLGARAAVIDPIVRRLAEIGRALA</sequence>
<dbReference type="GO" id="GO:0004674">
    <property type="term" value="F:protein serine/threonine kinase activity"/>
    <property type="evidence" value="ECO:0007669"/>
    <property type="project" value="TreeGrafter"/>
</dbReference>
<dbReference type="Pfam" id="PF13657">
    <property type="entry name" value="Couple_hipA"/>
    <property type="match status" value="1"/>
</dbReference>
<feature type="domain" description="HipA-like C-terminal" evidence="4">
    <location>
        <begin position="173"/>
        <end position="391"/>
    </location>
</feature>
<dbReference type="EMBL" id="FKBS01000017">
    <property type="protein sequence ID" value="SAI41459.1"/>
    <property type="molecule type" value="Genomic_DNA"/>
</dbReference>
<gene>
    <name evidence="6" type="ORF">SAMEA1982600_03301</name>
</gene>
<evidence type="ECO:0000256" key="1">
    <source>
        <dbReference type="ARBA" id="ARBA00010164"/>
    </source>
</evidence>
<dbReference type="Pfam" id="PF07804">
    <property type="entry name" value="HipA_C"/>
    <property type="match status" value="1"/>
</dbReference>
<dbReference type="RefSeq" id="WP_066415248.1">
    <property type="nucleotide sequence ID" value="NZ_FKBS01000017.1"/>
</dbReference>
<dbReference type="InterPro" id="IPR017508">
    <property type="entry name" value="HipA_N1"/>
</dbReference>